<protein>
    <recommendedName>
        <fullName evidence="3">PAAR domain-containing protein</fullName>
    </recommendedName>
</protein>
<evidence type="ECO:0000313" key="1">
    <source>
        <dbReference type="EMBL" id="MCU6680391.1"/>
    </source>
</evidence>
<reference evidence="1" key="1">
    <citation type="submission" date="2022-05" db="EMBL/GenBank/DDBJ databases">
        <title>Description of a novel species of Leclercia; Leclercia tamurae and the Proposal for a Novel Genus Silvania gen. nov. Containing Two Novel Species Silvania hatchlandensis sp. nov. and Silvania confinis sp. nov. Isolated from the Rhizosphere of Oak.</title>
        <authorList>
            <person name="Maddock D.W."/>
            <person name="Brady C.L."/>
            <person name="Denman S."/>
            <person name="Arnold D."/>
        </authorList>
    </citation>
    <scope>NUCLEOTIDE SEQUENCE</scope>
    <source>
        <strain evidence="1">H6S3</strain>
    </source>
</reference>
<accession>A0ABT2RI59</accession>
<dbReference type="RefSeq" id="WP_262664602.1">
    <property type="nucleotide sequence ID" value="NZ_JAMHKS010000078.1"/>
</dbReference>
<dbReference type="Proteomes" id="UP001062027">
    <property type="component" value="Unassembled WGS sequence"/>
</dbReference>
<name>A0ABT2RI59_9ENTR</name>
<evidence type="ECO:0000313" key="2">
    <source>
        <dbReference type="Proteomes" id="UP001062027"/>
    </source>
</evidence>
<organism evidence="1 2">
    <name type="scientific">Leclercia tamurae</name>
    <dbReference type="NCBI Taxonomy" id="2926467"/>
    <lineage>
        <taxon>Bacteria</taxon>
        <taxon>Pseudomonadati</taxon>
        <taxon>Pseudomonadota</taxon>
        <taxon>Gammaproteobacteria</taxon>
        <taxon>Enterobacterales</taxon>
        <taxon>Enterobacteriaceae</taxon>
        <taxon>Leclercia</taxon>
    </lineage>
</organism>
<evidence type="ECO:0008006" key="3">
    <source>
        <dbReference type="Google" id="ProtNLM"/>
    </source>
</evidence>
<comment type="caution">
    <text evidence="1">The sequence shown here is derived from an EMBL/GenBank/DDBJ whole genome shotgun (WGS) entry which is preliminary data.</text>
</comment>
<proteinExistence type="predicted"/>
<sequence length="172" mass="18595">MKQYNNDLTPEILASFDKPTFSDDQVAGMSQEWQELITKQQTELKQHPVIDIYRIAVEGSLTRDGGILKTATSTSEVEISTGQKLRVAQTRDTVVYPDGTEATIISGAGEAAHNNAGRSVALVGSRLSNGDEIISTPQGTGILVLRRGIPAAKRFLVDNFEVDKILAAETAH</sequence>
<dbReference type="EMBL" id="JAMHKS010000078">
    <property type="protein sequence ID" value="MCU6680391.1"/>
    <property type="molecule type" value="Genomic_DNA"/>
</dbReference>
<gene>
    <name evidence="1" type="ORF">M8318_22340</name>
</gene>
<keyword evidence="2" id="KW-1185">Reference proteome</keyword>